<dbReference type="EMBL" id="AP015034">
    <property type="protein sequence ID" value="BAT76232.1"/>
    <property type="molecule type" value="Genomic_DNA"/>
</dbReference>
<gene>
    <name evidence="1" type="primary">Vigan.01G420800</name>
    <name evidence="1" type="ORF">VIGAN_01420800</name>
</gene>
<feature type="non-terminal residue" evidence="1">
    <location>
        <position position="1"/>
    </location>
</feature>
<evidence type="ECO:0000313" key="1">
    <source>
        <dbReference type="EMBL" id="BAT76232.1"/>
    </source>
</evidence>
<name>A0A0S3R6E8_PHAAN</name>
<accession>A0A0S3R6E8</accession>
<dbReference type="AlphaFoldDB" id="A0A0S3R6E8"/>
<sequence length="94" mass="10816">PFGILFLYYTIRPSFPLTLLFRPFGLASPFLFVRPHFPFALPFGLSSDAPFGLTSNAPYRSHFVEVYEDRWVGSCTTRHARSSGRWQKGSGRQW</sequence>
<reference evidence="1 2" key="1">
    <citation type="journal article" date="2015" name="Sci. Rep.">
        <title>The power of single molecule real-time sequencing technology in the de novo assembly of a eukaryotic genome.</title>
        <authorList>
            <person name="Sakai H."/>
            <person name="Naito K."/>
            <person name="Ogiso-Tanaka E."/>
            <person name="Takahashi Y."/>
            <person name="Iseki K."/>
            <person name="Muto C."/>
            <person name="Satou K."/>
            <person name="Teruya K."/>
            <person name="Shiroma A."/>
            <person name="Shimoji M."/>
            <person name="Hirano T."/>
            <person name="Itoh T."/>
            <person name="Kaga A."/>
            <person name="Tomooka N."/>
        </authorList>
    </citation>
    <scope>NUCLEOTIDE SEQUENCE [LARGE SCALE GENOMIC DNA]</scope>
    <source>
        <strain evidence="2">cv. Shumari</strain>
    </source>
</reference>
<protein>
    <submittedName>
        <fullName evidence="1">Uncharacterized protein</fullName>
    </submittedName>
</protein>
<organism evidence="1 2">
    <name type="scientific">Vigna angularis var. angularis</name>
    <dbReference type="NCBI Taxonomy" id="157739"/>
    <lineage>
        <taxon>Eukaryota</taxon>
        <taxon>Viridiplantae</taxon>
        <taxon>Streptophyta</taxon>
        <taxon>Embryophyta</taxon>
        <taxon>Tracheophyta</taxon>
        <taxon>Spermatophyta</taxon>
        <taxon>Magnoliopsida</taxon>
        <taxon>eudicotyledons</taxon>
        <taxon>Gunneridae</taxon>
        <taxon>Pentapetalae</taxon>
        <taxon>rosids</taxon>
        <taxon>fabids</taxon>
        <taxon>Fabales</taxon>
        <taxon>Fabaceae</taxon>
        <taxon>Papilionoideae</taxon>
        <taxon>50 kb inversion clade</taxon>
        <taxon>NPAAA clade</taxon>
        <taxon>indigoferoid/millettioid clade</taxon>
        <taxon>Phaseoleae</taxon>
        <taxon>Vigna</taxon>
    </lineage>
</organism>
<dbReference type="Proteomes" id="UP000291084">
    <property type="component" value="Chromosome 1"/>
</dbReference>
<keyword evidence="2" id="KW-1185">Reference proteome</keyword>
<evidence type="ECO:0000313" key="2">
    <source>
        <dbReference type="Proteomes" id="UP000291084"/>
    </source>
</evidence>
<proteinExistence type="predicted"/>